<accession>A0A6A6FD39</accession>
<evidence type="ECO:0000259" key="1">
    <source>
        <dbReference type="Pfam" id="PF03992"/>
    </source>
</evidence>
<dbReference type="Pfam" id="PF03992">
    <property type="entry name" value="ABM"/>
    <property type="match status" value="1"/>
</dbReference>
<gene>
    <name evidence="2" type="ORF">CERZMDRAFT_98642</name>
</gene>
<dbReference type="InterPro" id="IPR007138">
    <property type="entry name" value="ABM_dom"/>
</dbReference>
<reference evidence="2" key="1">
    <citation type="journal article" date="2020" name="Stud. Mycol.">
        <title>101 Dothideomycetes genomes: a test case for predicting lifestyles and emergence of pathogens.</title>
        <authorList>
            <person name="Haridas S."/>
            <person name="Albert R."/>
            <person name="Binder M."/>
            <person name="Bloem J."/>
            <person name="Labutti K."/>
            <person name="Salamov A."/>
            <person name="Andreopoulos B."/>
            <person name="Baker S."/>
            <person name="Barry K."/>
            <person name="Bills G."/>
            <person name="Bluhm B."/>
            <person name="Cannon C."/>
            <person name="Castanera R."/>
            <person name="Culley D."/>
            <person name="Daum C."/>
            <person name="Ezra D."/>
            <person name="Gonzalez J."/>
            <person name="Henrissat B."/>
            <person name="Kuo A."/>
            <person name="Liang C."/>
            <person name="Lipzen A."/>
            <person name="Lutzoni F."/>
            <person name="Magnuson J."/>
            <person name="Mondo S."/>
            <person name="Nolan M."/>
            <person name="Ohm R."/>
            <person name="Pangilinan J."/>
            <person name="Park H.-J."/>
            <person name="Ramirez L."/>
            <person name="Alfaro M."/>
            <person name="Sun H."/>
            <person name="Tritt A."/>
            <person name="Yoshinaga Y."/>
            <person name="Zwiers L.-H."/>
            <person name="Turgeon B."/>
            <person name="Goodwin S."/>
            <person name="Spatafora J."/>
            <person name="Crous P."/>
            <person name="Grigoriev I."/>
        </authorList>
    </citation>
    <scope>NUCLEOTIDE SEQUENCE</scope>
    <source>
        <strain evidence="2">SCOH1-5</strain>
    </source>
</reference>
<organism evidence="2 3">
    <name type="scientific">Cercospora zeae-maydis SCOH1-5</name>
    <dbReference type="NCBI Taxonomy" id="717836"/>
    <lineage>
        <taxon>Eukaryota</taxon>
        <taxon>Fungi</taxon>
        <taxon>Dikarya</taxon>
        <taxon>Ascomycota</taxon>
        <taxon>Pezizomycotina</taxon>
        <taxon>Dothideomycetes</taxon>
        <taxon>Dothideomycetidae</taxon>
        <taxon>Mycosphaerellales</taxon>
        <taxon>Mycosphaerellaceae</taxon>
        <taxon>Cercospora</taxon>
    </lineage>
</organism>
<sequence length="129" mass="15367">MSTTTTTTTSSSGKQLTLFITMKIKPDKIEEWKEAHKPVWAATASEPEQLFFDLFEDPTDPGTFRFIEVWSKDREWFEKEQFTKDYYKTLWPKSQPLWREPVQVEYYERSGDGLMTYRQEFLDLGEKMG</sequence>
<dbReference type="InterPro" id="IPR011008">
    <property type="entry name" value="Dimeric_a/b-barrel"/>
</dbReference>
<protein>
    <recommendedName>
        <fullName evidence="1">ABM domain-containing protein</fullName>
    </recommendedName>
</protein>
<dbReference type="Gene3D" id="3.30.70.100">
    <property type="match status" value="1"/>
</dbReference>
<evidence type="ECO:0000313" key="2">
    <source>
        <dbReference type="EMBL" id="KAF2211332.1"/>
    </source>
</evidence>
<proteinExistence type="predicted"/>
<dbReference type="AlphaFoldDB" id="A0A6A6FD39"/>
<keyword evidence="3" id="KW-1185">Reference proteome</keyword>
<feature type="domain" description="ABM" evidence="1">
    <location>
        <begin position="18"/>
        <end position="71"/>
    </location>
</feature>
<dbReference type="OrthoDB" id="4126315at2759"/>
<dbReference type="EMBL" id="ML992677">
    <property type="protein sequence ID" value="KAF2211332.1"/>
    <property type="molecule type" value="Genomic_DNA"/>
</dbReference>
<evidence type="ECO:0000313" key="3">
    <source>
        <dbReference type="Proteomes" id="UP000799539"/>
    </source>
</evidence>
<dbReference type="Proteomes" id="UP000799539">
    <property type="component" value="Unassembled WGS sequence"/>
</dbReference>
<name>A0A6A6FD39_9PEZI</name>
<dbReference type="SUPFAM" id="SSF54909">
    <property type="entry name" value="Dimeric alpha+beta barrel"/>
    <property type="match status" value="1"/>
</dbReference>